<reference evidence="2 3" key="1">
    <citation type="submission" date="2022-09" db="EMBL/GenBank/DDBJ databases">
        <title>Enrichment on poylsaccharides allowed isolation of novel metabolic and taxonomic groups of Haloarchaea.</title>
        <authorList>
            <person name="Sorokin D.Y."/>
            <person name="Elcheninov A.G."/>
            <person name="Khizhniak T.V."/>
            <person name="Kolganova T.V."/>
            <person name="Kublanov I.V."/>
        </authorList>
    </citation>
    <scope>NUCLEOTIDE SEQUENCE [LARGE SCALE GENOMIC DNA]</scope>
    <source>
        <strain evidence="2 3">AArc-curdl1</strain>
    </source>
</reference>
<feature type="transmembrane region" description="Helical" evidence="1">
    <location>
        <begin position="103"/>
        <end position="128"/>
    </location>
</feature>
<sequence>MTWLHVARKDFQDAGRSRLLWVLTGLLVLLIAGLSAIPYVLASDGRPAFENGLVFLYSPIGFLIPIVGLIVGYRAIVGERESGSIRFLLGLPNTRRDVLLGKLVGRTAVVAVPTVIGFAVGGLVLALLYEGFAFGAYLGLFAFTVVMGLVYVAIALGVSASVDSRAKALAVVATLYVVVDIAWSFVPMSIYWALERSFPGFENLPAWYLFLERLSPGQALSAISLTLVDFVGAEDIDVTAAGRVAGEVPFYLENWFAWVIVLAWIFVPLGIGYLRFRDATLN</sequence>
<comment type="caution">
    <text evidence="2">The sequence shown here is derived from an EMBL/GenBank/DDBJ whole genome shotgun (WGS) entry which is preliminary data.</text>
</comment>
<keyword evidence="1" id="KW-1133">Transmembrane helix</keyword>
<evidence type="ECO:0000313" key="3">
    <source>
        <dbReference type="Proteomes" id="UP001321047"/>
    </source>
</evidence>
<protein>
    <submittedName>
        <fullName evidence="2">ABC transporter permease</fullName>
    </submittedName>
</protein>
<organism evidence="2 3">
    <name type="scientific">Natronosalvus hydrolyticus</name>
    <dbReference type="NCBI Taxonomy" id="2979988"/>
    <lineage>
        <taxon>Archaea</taxon>
        <taxon>Methanobacteriati</taxon>
        <taxon>Methanobacteriota</taxon>
        <taxon>Stenosarchaea group</taxon>
        <taxon>Halobacteria</taxon>
        <taxon>Halobacteriales</taxon>
        <taxon>Natrialbaceae</taxon>
        <taxon>Natronosalvus</taxon>
    </lineage>
</organism>
<dbReference type="Pfam" id="PF12679">
    <property type="entry name" value="ABC2_membrane_2"/>
    <property type="match status" value="1"/>
</dbReference>
<dbReference type="Proteomes" id="UP001321047">
    <property type="component" value="Unassembled WGS sequence"/>
</dbReference>
<keyword evidence="1" id="KW-0472">Membrane</keyword>
<evidence type="ECO:0000256" key="1">
    <source>
        <dbReference type="SAM" id="Phobius"/>
    </source>
</evidence>
<gene>
    <name evidence="2" type="ORF">OB919_07090</name>
</gene>
<keyword evidence="1" id="KW-0812">Transmembrane</keyword>
<dbReference type="EMBL" id="JAOPJZ010000004">
    <property type="protein sequence ID" value="MCU4751746.1"/>
    <property type="molecule type" value="Genomic_DNA"/>
</dbReference>
<dbReference type="AlphaFoldDB" id="A0AAP2Z736"/>
<feature type="transmembrane region" description="Helical" evidence="1">
    <location>
        <begin position="134"/>
        <end position="156"/>
    </location>
</feature>
<feature type="transmembrane region" description="Helical" evidence="1">
    <location>
        <begin position="255"/>
        <end position="276"/>
    </location>
</feature>
<evidence type="ECO:0000313" key="2">
    <source>
        <dbReference type="EMBL" id="MCU4751746.1"/>
    </source>
</evidence>
<dbReference type="PANTHER" id="PTHR43471">
    <property type="entry name" value="ABC TRANSPORTER PERMEASE"/>
    <property type="match status" value="1"/>
</dbReference>
<dbReference type="GO" id="GO:0005886">
    <property type="term" value="C:plasma membrane"/>
    <property type="evidence" value="ECO:0007669"/>
    <property type="project" value="UniProtKB-SubCell"/>
</dbReference>
<dbReference type="PANTHER" id="PTHR43471:SF1">
    <property type="entry name" value="ABC TRANSPORTER PERMEASE PROTEIN NOSY-RELATED"/>
    <property type="match status" value="1"/>
</dbReference>
<feature type="transmembrane region" description="Helical" evidence="1">
    <location>
        <begin position="54"/>
        <end position="76"/>
    </location>
</feature>
<name>A0AAP2Z736_9EURY</name>
<feature type="transmembrane region" description="Helical" evidence="1">
    <location>
        <begin position="168"/>
        <end position="194"/>
    </location>
</feature>
<keyword evidence="3" id="KW-1185">Reference proteome</keyword>
<dbReference type="GO" id="GO:0140359">
    <property type="term" value="F:ABC-type transporter activity"/>
    <property type="evidence" value="ECO:0007669"/>
    <property type="project" value="InterPro"/>
</dbReference>
<proteinExistence type="predicted"/>
<feature type="transmembrane region" description="Helical" evidence="1">
    <location>
        <begin position="20"/>
        <end position="42"/>
    </location>
</feature>
<dbReference type="RefSeq" id="WP_342807847.1">
    <property type="nucleotide sequence ID" value="NZ_JAOPJZ010000004.1"/>
</dbReference>
<accession>A0AAP2Z736</accession>